<reference evidence="1" key="1">
    <citation type="submission" date="2022-08" db="EMBL/GenBank/DDBJ databases">
        <title>Genome Sequence of Lecanicillium fungicola.</title>
        <authorList>
            <person name="Buettner E."/>
        </authorList>
    </citation>
    <scope>NUCLEOTIDE SEQUENCE</scope>
    <source>
        <strain evidence="1">Babe33</strain>
    </source>
</reference>
<comment type="caution">
    <text evidence="1">The sequence shown here is derived from an EMBL/GenBank/DDBJ whole genome shotgun (WGS) entry which is preliminary data.</text>
</comment>
<dbReference type="Proteomes" id="UP001143910">
    <property type="component" value="Unassembled WGS sequence"/>
</dbReference>
<dbReference type="EMBL" id="JANJQO010001129">
    <property type="protein sequence ID" value="KAJ2972541.1"/>
    <property type="molecule type" value="Genomic_DNA"/>
</dbReference>
<gene>
    <name evidence="1" type="ORF">NQ176_g7097</name>
</gene>
<accession>A0ACC1N120</accession>
<protein>
    <submittedName>
        <fullName evidence="1">Uncharacterized protein</fullName>
    </submittedName>
</protein>
<keyword evidence="2" id="KW-1185">Reference proteome</keyword>
<sequence>MMASEAKPSPEHVPATFTATVQLQLNINSLYVVLSTQFQSNVWHWQLYLHIQETYGFVFHITHDGLPRWEYYCYESRGIIYSQRVMSAVKIADVTPELHGALRQRIGSPKPAVKLEDSDFGHLDCQTWLLQVLYELDNEGHISVSPGYSVRDIEQEALALALNNRYLLREKKAKLSELCKEMDSAFCIF</sequence>
<evidence type="ECO:0000313" key="1">
    <source>
        <dbReference type="EMBL" id="KAJ2972541.1"/>
    </source>
</evidence>
<proteinExistence type="predicted"/>
<evidence type="ECO:0000313" key="2">
    <source>
        <dbReference type="Proteomes" id="UP001143910"/>
    </source>
</evidence>
<organism evidence="1 2">
    <name type="scientific">Zarea fungicola</name>
    <dbReference type="NCBI Taxonomy" id="93591"/>
    <lineage>
        <taxon>Eukaryota</taxon>
        <taxon>Fungi</taxon>
        <taxon>Dikarya</taxon>
        <taxon>Ascomycota</taxon>
        <taxon>Pezizomycotina</taxon>
        <taxon>Sordariomycetes</taxon>
        <taxon>Hypocreomycetidae</taxon>
        <taxon>Hypocreales</taxon>
        <taxon>Cordycipitaceae</taxon>
        <taxon>Zarea</taxon>
    </lineage>
</organism>
<name>A0ACC1N120_9HYPO</name>